<feature type="region of interest" description="Disordered" evidence="6">
    <location>
        <begin position="809"/>
        <end position="848"/>
    </location>
</feature>
<evidence type="ECO:0000256" key="2">
    <source>
        <dbReference type="ARBA" id="ARBA00022448"/>
    </source>
</evidence>
<dbReference type="PANTHER" id="PTHR32361">
    <property type="entry name" value="FERRIC/CUPRIC REDUCTASE TRANSMEMBRANE COMPONENT"/>
    <property type="match status" value="1"/>
</dbReference>
<evidence type="ECO:0000256" key="3">
    <source>
        <dbReference type="ARBA" id="ARBA00022982"/>
    </source>
</evidence>
<feature type="compositionally biased region" description="Acidic residues" evidence="6">
    <location>
        <begin position="1056"/>
        <end position="1070"/>
    </location>
</feature>
<feature type="compositionally biased region" description="Basic residues" evidence="6">
    <location>
        <begin position="1138"/>
        <end position="1148"/>
    </location>
</feature>
<evidence type="ECO:0000313" key="8">
    <source>
        <dbReference type="EMBL" id="KAF4226042.1"/>
    </source>
</evidence>
<reference evidence="8" key="1">
    <citation type="journal article" date="2020" name="bioRxiv">
        <title>Genomic and phenotypic heterogeneity of clinical isolates of the human pathogens Aspergillus fumigatus, Aspergillus lentulus and Aspergillus fumigatiaffinis.</title>
        <authorList>
            <person name="dos Santos R.A.C."/>
            <person name="Steenwyk J.L."/>
            <person name="Rivero-Menendez O."/>
            <person name="Mead M.E."/>
            <person name="Silva L.P."/>
            <person name="Bastos R.W."/>
            <person name="Alastruey-Izquierdo A."/>
            <person name="Goldman G.H."/>
            <person name="Rokas A."/>
        </authorList>
    </citation>
    <scope>NUCLEOTIDE SEQUENCE</scope>
    <source>
        <strain evidence="8">CNM-CM6805</strain>
    </source>
</reference>
<keyword evidence="5" id="KW-0175">Coiled coil</keyword>
<dbReference type="PROSITE" id="PS51384">
    <property type="entry name" value="FAD_FR"/>
    <property type="match status" value="1"/>
</dbReference>
<feature type="compositionally biased region" description="Polar residues" evidence="6">
    <location>
        <begin position="813"/>
        <end position="822"/>
    </location>
</feature>
<feature type="compositionally biased region" description="Basic and acidic residues" evidence="6">
    <location>
        <begin position="1173"/>
        <end position="1183"/>
    </location>
</feature>
<dbReference type="GO" id="GO:0006826">
    <property type="term" value="P:iron ion transport"/>
    <property type="evidence" value="ECO:0007669"/>
    <property type="project" value="TreeGrafter"/>
</dbReference>
<dbReference type="EMBL" id="JAAAPX010000283">
    <property type="protein sequence ID" value="KAF4226042.1"/>
    <property type="molecule type" value="Genomic_DNA"/>
</dbReference>
<feature type="coiled-coil region" evidence="5">
    <location>
        <begin position="550"/>
        <end position="594"/>
    </location>
</feature>
<evidence type="ECO:0000313" key="9">
    <source>
        <dbReference type="Proteomes" id="UP000653565"/>
    </source>
</evidence>
<reference evidence="8" key="2">
    <citation type="submission" date="2020-04" db="EMBL/GenBank/DDBJ databases">
        <authorList>
            <person name="Santos R.A.C."/>
            <person name="Steenwyk J.L."/>
            <person name="Rivero-Menendez O."/>
            <person name="Mead M.E."/>
            <person name="Silva L.P."/>
            <person name="Bastos R.W."/>
            <person name="Alastruey-Izquierdo A."/>
            <person name="Goldman G.H."/>
            <person name="Rokas A."/>
        </authorList>
    </citation>
    <scope>NUCLEOTIDE SEQUENCE</scope>
    <source>
        <strain evidence="8">CNM-CM6805</strain>
    </source>
</reference>
<evidence type="ECO:0000256" key="6">
    <source>
        <dbReference type="SAM" id="MobiDB-lite"/>
    </source>
</evidence>
<dbReference type="GO" id="GO:0005886">
    <property type="term" value="C:plasma membrane"/>
    <property type="evidence" value="ECO:0007669"/>
    <property type="project" value="TreeGrafter"/>
</dbReference>
<dbReference type="Proteomes" id="UP000653565">
    <property type="component" value="Unassembled WGS sequence"/>
</dbReference>
<feature type="domain" description="FAD-binding FR-type" evidence="7">
    <location>
        <begin position="225"/>
        <end position="340"/>
    </location>
</feature>
<dbReference type="GO" id="GO:0015677">
    <property type="term" value="P:copper ion import"/>
    <property type="evidence" value="ECO:0007669"/>
    <property type="project" value="TreeGrafter"/>
</dbReference>
<organism evidence="8 9">
    <name type="scientific">Aspergillus fumigatiaffinis</name>
    <dbReference type="NCBI Taxonomy" id="340414"/>
    <lineage>
        <taxon>Eukaryota</taxon>
        <taxon>Fungi</taxon>
        <taxon>Dikarya</taxon>
        <taxon>Ascomycota</taxon>
        <taxon>Pezizomycotina</taxon>
        <taxon>Eurotiomycetes</taxon>
        <taxon>Eurotiomycetidae</taxon>
        <taxon>Eurotiales</taxon>
        <taxon>Aspergillaceae</taxon>
        <taxon>Aspergillus</taxon>
        <taxon>Aspergillus subgen. Fumigati</taxon>
    </lineage>
</organism>
<evidence type="ECO:0000259" key="7">
    <source>
        <dbReference type="PROSITE" id="PS51384"/>
    </source>
</evidence>
<feature type="region of interest" description="Disordered" evidence="6">
    <location>
        <begin position="1053"/>
        <end position="1122"/>
    </location>
</feature>
<gene>
    <name evidence="8" type="ORF">CNMCM6805_005173</name>
</gene>
<dbReference type="Pfam" id="PF08030">
    <property type="entry name" value="NAD_binding_6"/>
    <property type="match status" value="1"/>
</dbReference>
<accession>A0A8H4GPN9</accession>
<dbReference type="AlphaFoldDB" id="A0A8H4GPN9"/>
<dbReference type="CDD" id="cd06186">
    <property type="entry name" value="NOX_Duox_like_FAD_NADP"/>
    <property type="match status" value="1"/>
</dbReference>
<dbReference type="InterPro" id="IPR051410">
    <property type="entry name" value="Ferric/Cupric_Reductase"/>
</dbReference>
<feature type="compositionally biased region" description="Polar residues" evidence="6">
    <location>
        <begin position="1099"/>
        <end position="1113"/>
    </location>
</feature>
<dbReference type="InterPro" id="IPR013121">
    <property type="entry name" value="Fe_red_NAD-bd_6"/>
</dbReference>
<keyword evidence="4" id="KW-0560">Oxidoreductase</keyword>
<feature type="region of interest" description="Disordered" evidence="6">
    <location>
        <begin position="616"/>
        <end position="674"/>
    </location>
</feature>
<dbReference type="Pfam" id="PF08022">
    <property type="entry name" value="FAD_binding_8"/>
    <property type="match status" value="1"/>
</dbReference>
<feature type="compositionally biased region" description="Acidic residues" evidence="6">
    <location>
        <begin position="836"/>
        <end position="848"/>
    </location>
</feature>
<feature type="region of interest" description="Disordered" evidence="6">
    <location>
        <begin position="129"/>
        <end position="148"/>
    </location>
</feature>
<comment type="caution">
    <text evidence="8">The sequence shown here is derived from an EMBL/GenBank/DDBJ whole genome shotgun (WGS) entry which is preliminary data.</text>
</comment>
<dbReference type="GO" id="GO:0000293">
    <property type="term" value="F:ferric-chelate reductase activity"/>
    <property type="evidence" value="ECO:0007669"/>
    <property type="project" value="TreeGrafter"/>
</dbReference>
<evidence type="ECO:0000256" key="1">
    <source>
        <dbReference type="ARBA" id="ARBA00006278"/>
    </source>
</evidence>
<dbReference type="GO" id="GO:0006879">
    <property type="term" value="P:intracellular iron ion homeostasis"/>
    <property type="evidence" value="ECO:0007669"/>
    <property type="project" value="TreeGrafter"/>
</dbReference>
<evidence type="ECO:0000256" key="4">
    <source>
        <dbReference type="ARBA" id="ARBA00023002"/>
    </source>
</evidence>
<proteinExistence type="inferred from homology"/>
<dbReference type="SUPFAM" id="SSF52343">
    <property type="entry name" value="Ferredoxin reductase-like, C-terminal NADP-linked domain"/>
    <property type="match status" value="1"/>
</dbReference>
<feature type="region of interest" description="Disordered" evidence="6">
    <location>
        <begin position="1134"/>
        <end position="1190"/>
    </location>
</feature>
<name>A0A8H4GPN9_9EURO</name>
<protein>
    <recommendedName>
        <fullName evidence="7">FAD-binding FR-type domain-containing protein</fullName>
    </recommendedName>
</protein>
<dbReference type="Gene3D" id="3.40.50.80">
    <property type="entry name" value="Nucleotide-binding domain of ferredoxin-NADP reductase (FNR) module"/>
    <property type="match status" value="1"/>
</dbReference>
<dbReference type="PANTHER" id="PTHR32361:SF26">
    <property type="entry name" value="FAD-BINDING 8 DOMAIN-CONTAINING PROTEIN-RELATED"/>
    <property type="match status" value="1"/>
</dbReference>
<dbReference type="InterPro" id="IPR017927">
    <property type="entry name" value="FAD-bd_FR_type"/>
</dbReference>
<sequence>MALPYTDPHFLNLKEGIRTIMQKAFELFLLCDCKVYLLVEHQQDSFVFNSEDFSWPPPDRELEVYCPNVNRLYGSQEIYSRITEDERKDLIQLLICVNALAAGIAKEQGIAGRSTAQSNAIDQPTEVAETVLDRSSETSDSEDDQFEGGLYQDDTRAACMLLSLVILPLVKRRVYEIFLHTHLGCAAIALYALWRHVPSAMVDSQGYLWVCIGTFATTSALQLSRILFRNIVVGKKSIRMKASRHAEDIVRVQLYLSRPWKVRAGERVNLTVPFLGLFYLFQAHPFTITWWETQKEDRPDSVSLMFRARTGFTRKLLNYVEPDREYWAWIDGPFGPSPVHGCGVFKEVGDYGHLLMVTSGIGIAAQLPYIKELLERRRNAEVCTQKISLVWQLDRTGDWESARDWLQQLVEQDAGYMLRVVVYDPLKANPTQEPLTLGQHELITVHNGEANWKDVLLSELQRRTGTVLVTAERLGIHIKSSEVRLKVEEDAPYAWHIEDPSLEPLFSKQLSKHSVGVYMHLCAEVGRSFWAIRADTSTSMPRGPSLDEQIKVLQRENTVLSEELEKAKQDVQELQQQNQALEKEAVDMKELLNSRNLIVDGYELIFELHLENMSNTRNDTTASRRSASPGGPPSSRRERPTRNDATGSRRSASPGASHRNGENPENRRERTPLGTPSWVIDIIRQTAESPAYYEDMKNAFLDGEMHRSLTFFEDVNEKIRQANSEHHVDQKRGEIPKLTYVNIYMSYMQALSNAELLQDAQAAWKAYDEAYRKFRDFNDEHHLPAAWNIPEAHVEGRFGRRIVESIETDGDATGSSQGTQNGNGAGVVPPGTQNDVEMDDDDVEDEDENGVTGLEELENVVKEEWATPGSHVLYWWKKGFGTQIFVRYGSGPNATYRIRAGSSEAYDPETVPQVLQSTSQQSEARGIYITARGREKKQELNPEGRIVERWKYDRADVQGIIGVGWKMKDDEEDEVEPLKAIYPERYVTYPHTRILIKWTDGAVTLEDRTFVRRITKGSALQGDRVIYQKALDQETRYCRAAGLSLPVLPGNATAQAEDEADEAESVDEEQNTVAGGARNGRSGTSEVRFAEPPAASVRATPSRSAGPTPTHRQSAPHEDPRDAEIRELRWQVDQLRKQISKSRGHGGHPVRQAREDSGFYDGRSSVSYTPEAPPRRTWEDYGRRVSVRRR</sequence>
<evidence type="ECO:0000256" key="5">
    <source>
        <dbReference type="SAM" id="Coils"/>
    </source>
</evidence>
<feature type="compositionally biased region" description="Basic and acidic residues" evidence="6">
    <location>
        <begin position="659"/>
        <end position="671"/>
    </location>
</feature>
<comment type="similarity">
    <text evidence="1">Belongs to the ferric reductase (FRE) family.</text>
</comment>
<keyword evidence="2" id="KW-0813">Transport</keyword>
<dbReference type="InterPro" id="IPR013112">
    <property type="entry name" value="FAD-bd_8"/>
</dbReference>
<keyword evidence="3" id="KW-0249">Electron transport</keyword>
<keyword evidence="9" id="KW-1185">Reference proteome</keyword>
<dbReference type="InterPro" id="IPR039261">
    <property type="entry name" value="FNR_nucleotide-bd"/>
</dbReference>